<reference evidence="16" key="1">
    <citation type="journal article" date="2014" name="Genome Announc.">
        <title>Draft genome sequence of Colletotrichum sublineola, a destructive pathogen of cultivated sorghum.</title>
        <authorList>
            <person name="Baroncelli R."/>
            <person name="Sanz-Martin J.M."/>
            <person name="Rech G.E."/>
            <person name="Sukno S.A."/>
            <person name="Thon M.R."/>
        </authorList>
    </citation>
    <scope>NUCLEOTIDE SEQUENCE [LARGE SCALE GENOMIC DNA]</scope>
    <source>
        <strain evidence="16">TX430BB</strain>
    </source>
</reference>
<dbReference type="eggNOG" id="ENOG502T1MI">
    <property type="taxonomic scope" value="Eukaryota"/>
</dbReference>
<dbReference type="HOGENOM" id="CLU_146833_1_1_1"/>
<evidence type="ECO:0000313" key="15">
    <source>
        <dbReference type="EMBL" id="KDN66866.1"/>
    </source>
</evidence>
<dbReference type="GO" id="GO:0005634">
    <property type="term" value="C:nucleus"/>
    <property type="evidence" value="ECO:0007669"/>
    <property type="project" value="UniProtKB-SubCell"/>
</dbReference>
<evidence type="ECO:0000256" key="8">
    <source>
        <dbReference type="ARBA" id="ARBA00022895"/>
    </source>
</evidence>
<evidence type="ECO:0000256" key="7">
    <source>
        <dbReference type="ARBA" id="ARBA00022694"/>
    </source>
</evidence>
<evidence type="ECO:0000256" key="14">
    <source>
        <dbReference type="SAM" id="MobiDB-lite"/>
    </source>
</evidence>
<evidence type="ECO:0000256" key="3">
    <source>
        <dbReference type="ARBA" id="ARBA00008529"/>
    </source>
</evidence>
<accession>A0A066XM98</accession>
<dbReference type="STRING" id="1173701.A0A066XM98"/>
<comment type="subunit">
    <text evidence="4">Component of the EKC/KEOPS complex composed of at least BUD32, CGI121, GON7, KAE1 and PCC1; the whole complex dimerizes.</text>
</comment>
<sequence length="108" mass="11480">MTDTNGTAASAPVFRFSATYKSPTNEPFAFSESLPAPPTPSAGDKAAYLNALRKSINAAQENINKELTARMEEDKAREATNNSAASKPAVDEALEEENYGEEAPPGDD</sequence>
<keyword evidence="6" id="KW-0158">Chromosome</keyword>
<evidence type="ECO:0000256" key="10">
    <source>
        <dbReference type="ARBA" id="ARBA00023159"/>
    </source>
</evidence>
<gene>
    <name evidence="15" type="ORF">CSUB01_03897</name>
</gene>
<keyword evidence="12" id="KW-0539">Nucleus</keyword>
<evidence type="ECO:0000256" key="2">
    <source>
        <dbReference type="ARBA" id="ARBA00004574"/>
    </source>
</evidence>
<dbReference type="OrthoDB" id="2288868at2759"/>
<evidence type="ECO:0000256" key="1">
    <source>
        <dbReference type="ARBA" id="ARBA00004123"/>
    </source>
</evidence>
<keyword evidence="16" id="KW-1185">Reference proteome</keyword>
<evidence type="ECO:0000256" key="4">
    <source>
        <dbReference type="ARBA" id="ARBA00011534"/>
    </source>
</evidence>
<evidence type="ECO:0000313" key="16">
    <source>
        <dbReference type="Proteomes" id="UP000027238"/>
    </source>
</evidence>
<dbReference type="AlphaFoldDB" id="A0A066XM98"/>
<keyword evidence="9" id="KW-0805">Transcription regulation</keyword>
<evidence type="ECO:0000256" key="13">
    <source>
        <dbReference type="ARBA" id="ARBA00025393"/>
    </source>
</evidence>
<comment type="subcellular location">
    <subcellularLocation>
        <location evidence="2">Chromosome</location>
        <location evidence="2">Telomere</location>
    </subcellularLocation>
    <subcellularLocation>
        <location evidence="1">Nucleus</location>
    </subcellularLocation>
</comment>
<comment type="function">
    <text evidence="13">Component of the EKC/KEOPS complex that is required for the formation of a threonylcarbamoyl group on adenosine at position 37 (t(6)A37) in tRNAs that read codons beginning with adenine. The complex is probably involved in the transfer of the threonylcarbamoyl moiety of threonylcarbamoyl-AMP (TC-AMP) to the N6 group of A37. GON7 likely plays a supporting role to the catalytic subunit KAE1 in the complex. The EKC/KEOPS complex also promotes both telomere uncapping and telomere elongation. The complex is required for efficient recruitment of transcriptional coactivators.</text>
</comment>
<proteinExistence type="inferred from homology"/>
<dbReference type="GO" id="GO:0000781">
    <property type="term" value="C:chromosome, telomeric region"/>
    <property type="evidence" value="ECO:0007669"/>
    <property type="project" value="UniProtKB-SubCell"/>
</dbReference>
<evidence type="ECO:0000256" key="9">
    <source>
        <dbReference type="ARBA" id="ARBA00023015"/>
    </source>
</evidence>
<dbReference type="Pfam" id="PF08738">
    <property type="entry name" value="Gon7"/>
    <property type="match status" value="1"/>
</dbReference>
<comment type="similarity">
    <text evidence="3">Belongs to the GON7 family.</text>
</comment>
<dbReference type="GO" id="GO:0008033">
    <property type="term" value="P:tRNA processing"/>
    <property type="evidence" value="ECO:0007669"/>
    <property type="project" value="UniProtKB-KW"/>
</dbReference>
<dbReference type="OMA" id="PFKVAHT"/>
<evidence type="ECO:0000256" key="12">
    <source>
        <dbReference type="ARBA" id="ARBA00023242"/>
    </source>
</evidence>
<dbReference type="Proteomes" id="UP000027238">
    <property type="component" value="Unassembled WGS sequence"/>
</dbReference>
<dbReference type="EMBL" id="JMSE01000882">
    <property type="protein sequence ID" value="KDN66866.1"/>
    <property type="molecule type" value="Genomic_DNA"/>
</dbReference>
<keyword evidence="7" id="KW-0819">tRNA processing</keyword>
<evidence type="ECO:0000256" key="6">
    <source>
        <dbReference type="ARBA" id="ARBA00022454"/>
    </source>
</evidence>
<keyword evidence="10" id="KW-0010">Activator</keyword>
<name>A0A066XM98_COLSU</name>
<keyword evidence="8" id="KW-0779">Telomere</keyword>
<feature type="compositionally biased region" description="Acidic residues" evidence="14">
    <location>
        <begin position="92"/>
        <end position="108"/>
    </location>
</feature>
<comment type="caution">
    <text evidence="15">The sequence shown here is derived from an EMBL/GenBank/DDBJ whole genome shotgun (WGS) entry which is preliminary data.</text>
</comment>
<evidence type="ECO:0000256" key="5">
    <source>
        <dbReference type="ARBA" id="ARBA00019746"/>
    </source>
</evidence>
<keyword evidence="11" id="KW-0804">Transcription</keyword>
<dbReference type="InterPro" id="IPR014849">
    <property type="entry name" value="EKC/KEOPS_Gon7"/>
</dbReference>
<protein>
    <recommendedName>
        <fullName evidence="5">EKC/KEOPS complex subunit GON7</fullName>
    </recommendedName>
</protein>
<evidence type="ECO:0000256" key="11">
    <source>
        <dbReference type="ARBA" id="ARBA00023163"/>
    </source>
</evidence>
<organism evidence="15 16">
    <name type="scientific">Colletotrichum sublineola</name>
    <name type="common">Sorghum anthracnose fungus</name>
    <dbReference type="NCBI Taxonomy" id="1173701"/>
    <lineage>
        <taxon>Eukaryota</taxon>
        <taxon>Fungi</taxon>
        <taxon>Dikarya</taxon>
        <taxon>Ascomycota</taxon>
        <taxon>Pezizomycotina</taxon>
        <taxon>Sordariomycetes</taxon>
        <taxon>Hypocreomycetidae</taxon>
        <taxon>Glomerellales</taxon>
        <taxon>Glomerellaceae</taxon>
        <taxon>Colletotrichum</taxon>
        <taxon>Colletotrichum graminicola species complex</taxon>
    </lineage>
</organism>
<feature type="region of interest" description="Disordered" evidence="14">
    <location>
        <begin position="70"/>
        <end position="108"/>
    </location>
</feature>